<dbReference type="InterPro" id="IPR006119">
    <property type="entry name" value="Resolv_N"/>
</dbReference>
<dbReference type="PROSITE" id="PS51736">
    <property type="entry name" value="RECOMBINASES_3"/>
    <property type="match status" value="1"/>
</dbReference>
<dbReference type="OrthoDB" id="9797501at2"/>
<sequence>MFYKVFFSYVFDTVKNICIKTLTIKFKRKRFLLSEKNKKSKIIGYARAIDSEFDYLKEQIKCLKNEGCSLIFSEIVSLDEEIKPELRKAVNYLSKGDELVVTKLDRAFSNRNECIKTIHKLLNNDVRLRTLSGFLSPKHSSDISLSVFNILYELDNLDNECLGERKKELISQRRLNGNNLGGRPKISPLKESLVMRLRNEGCSYRSIRTQTGIALSTIRRIILDGEAS</sequence>
<dbReference type="SUPFAM" id="SSF53041">
    <property type="entry name" value="Resolvase-like"/>
    <property type="match status" value="1"/>
</dbReference>
<accession>Q7UZY0</accession>
<dbReference type="AlphaFoldDB" id="Q7UZY0"/>
<proteinExistence type="predicted"/>
<evidence type="ECO:0000259" key="1">
    <source>
        <dbReference type="PROSITE" id="PS51736"/>
    </source>
</evidence>
<dbReference type="HOGENOM" id="CLU_010686_8_1_3"/>
<reference evidence="2 3" key="1">
    <citation type="journal article" date="2003" name="Nature">
        <title>Genome divergence in two Prochlorococcus ecotypes reflects oceanic niche differentiation.</title>
        <authorList>
            <person name="Rocap G."/>
            <person name="Larimer F.W."/>
            <person name="Lamerdin J.E."/>
            <person name="Malfatti S."/>
            <person name="Chain P."/>
            <person name="Ahlgren N.A."/>
            <person name="Arellano A."/>
            <person name="Coleman M."/>
            <person name="Hauser L."/>
            <person name="Hess W.R."/>
            <person name="Johnson Z.I."/>
            <person name="Land M.L."/>
            <person name="Lindell D."/>
            <person name="Post A.F."/>
            <person name="Regala W."/>
            <person name="Shah M."/>
            <person name="Shaw S.L."/>
            <person name="Steglich C."/>
            <person name="Sullivan M.B."/>
            <person name="Ting C.S."/>
            <person name="Tolonen A."/>
            <person name="Webb E.A."/>
            <person name="Zinser E.R."/>
            <person name="Chisholm S.W."/>
        </authorList>
    </citation>
    <scope>NUCLEOTIDE SEQUENCE [LARGE SCALE GENOMIC DNA]</scope>
    <source>
        <strain evidence="3">CCMP1986 / NIES-2087 / MED4</strain>
    </source>
</reference>
<name>Q7UZY0_PROMP</name>
<organism evidence="2 3">
    <name type="scientific">Prochlorococcus marinus subsp. pastoris (strain CCMP1986 / NIES-2087 / MED4)</name>
    <dbReference type="NCBI Taxonomy" id="59919"/>
    <lineage>
        <taxon>Bacteria</taxon>
        <taxon>Bacillati</taxon>
        <taxon>Cyanobacteriota</taxon>
        <taxon>Cyanophyceae</taxon>
        <taxon>Synechococcales</taxon>
        <taxon>Prochlorococcaceae</taxon>
        <taxon>Prochlorococcus</taxon>
    </lineage>
</organism>
<dbReference type="eggNOG" id="COG1961">
    <property type="taxonomic scope" value="Bacteria"/>
</dbReference>
<evidence type="ECO:0000313" key="3">
    <source>
        <dbReference type="Proteomes" id="UP000001026"/>
    </source>
</evidence>
<dbReference type="GO" id="GO:0003677">
    <property type="term" value="F:DNA binding"/>
    <property type="evidence" value="ECO:0007669"/>
    <property type="project" value="InterPro"/>
</dbReference>
<dbReference type="Proteomes" id="UP000001026">
    <property type="component" value="Chromosome"/>
</dbReference>
<dbReference type="Gene3D" id="3.40.50.1390">
    <property type="entry name" value="Resolvase, N-terminal catalytic domain"/>
    <property type="match status" value="1"/>
</dbReference>
<feature type="domain" description="Resolvase/invertase-type recombinase catalytic" evidence="1">
    <location>
        <begin position="41"/>
        <end position="177"/>
    </location>
</feature>
<dbReference type="InterPro" id="IPR036162">
    <property type="entry name" value="Resolvase-like_N_sf"/>
</dbReference>
<dbReference type="Pfam" id="PF00239">
    <property type="entry name" value="Resolvase"/>
    <property type="match status" value="1"/>
</dbReference>
<dbReference type="CDD" id="cd03768">
    <property type="entry name" value="SR_ResInv"/>
    <property type="match status" value="1"/>
</dbReference>
<dbReference type="EMBL" id="BX548174">
    <property type="protein sequence ID" value="CAE19974.1"/>
    <property type="molecule type" value="Genomic_DNA"/>
</dbReference>
<dbReference type="RefSeq" id="WP_011133143.1">
    <property type="nucleotide sequence ID" value="NC_005072.1"/>
</dbReference>
<gene>
    <name evidence="2" type="ordered locus">PMM1515</name>
</gene>
<dbReference type="STRING" id="59919.PMM1515"/>
<dbReference type="SMART" id="SM00857">
    <property type="entry name" value="Resolvase"/>
    <property type="match status" value="1"/>
</dbReference>
<protein>
    <submittedName>
        <fullName evidence="2">Site-specific recombinase</fullName>
    </submittedName>
</protein>
<evidence type="ECO:0000313" key="2">
    <source>
        <dbReference type="EMBL" id="CAE19974.1"/>
    </source>
</evidence>
<dbReference type="KEGG" id="pmm:PMM1515"/>
<dbReference type="GO" id="GO:0000150">
    <property type="term" value="F:DNA strand exchange activity"/>
    <property type="evidence" value="ECO:0007669"/>
    <property type="project" value="InterPro"/>
</dbReference>